<dbReference type="GO" id="GO:0016989">
    <property type="term" value="F:sigma factor antagonist activity"/>
    <property type="evidence" value="ECO:0007669"/>
    <property type="project" value="TreeGrafter"/>
</dbReference>
<evidence type="ECO:0000259" key="2">
    <source>
        <dbReference type="Pfam" id="PF04773"/>
    </source>
</evidence>
<evidence type="ECO:0000313" key="5">
    <source>
        <dbReference type="Proteomes" id="UP001214530"/>
    </source>
</evidence>
<feature type="domain" description="Protein FecR C-terminal" evidence="3">
    <location>
        <begin position="317"/>
        <end position="378"/>
    </location>
</feature>
<sequence length="390" mass="43396">MKKIEAKELLAKYEAGKCNEQEQALLESWHLSYALDAVENIGFDEQSKDLDQVWNKLQKQTKPVTIKVALWPKMVAAAAIFLILGIAVFFYLQQINPFQQTTKLASDLPPGKNNAVLTLSNGQKIILNETAKGEIAKQGGVSITKSQDGTIIYNIDQSATDIKAQAGELSYNTITTPRGGQYQVNLPDGTKVWLNAASSLKFPTTFTDLKERKVELSGEAYFEVAKNKRQPFHVKTVQQDLEVLGTHFNVNAYSDEKEIKTTLLEGSVKIVPLSQSKAKMPLDVVLKPGQQATLMESRLNIGNADIGEVMSWKNGMFEFNNSDLTSIMRQASRWYDVDVVYESGIPNVKFSGEVSRNVNASAFLGMLKYLDVKFNIEKTGNNRSRIVVSK</sequence>
<organism evidence="4 5">
    <name type="scientific">Candidatus Pedobacter colombiensis</name>
    <dbReference type="NCBI Taxonomy" id="3121371"/>
    <lineage>
        <taxon>Bacteria</taxon>
        <taxon>Pseudomonadati</taxon>
        <taxon>Bacteroidota</taxon>
        <taxon>Sphingobacteriia</taxon>
        <taxon>Sphingobacteriales</taxon>
        <taxon>Sphingobacteriaceae</taxon>
        <taxon>Pedobacter</taxon>
    </lineage>
</organism>
<dbReference type="Gene3D" id="2.60.120.1440">
    <property type="match status" value="1"/>
</dbReference>
<dbReference type="InterPro" id="IPR032508">
    <property type="entry name" value="FecR_C"/>
</dbReference>
<dbReference type="Gene3D" id="3.55.50.30">
    <property type="match status" value="1"/>
</dbReference>
<dbReference type="FunFam" id="2.60.120.1440:FF:000001">
    <property type="entry name" value="Putative anti-sigma factor"/>
    <property type="match status" value="1"/>
</dbReference>
<feature type="domain" description="FecR protein" evidence="2">
    <location>
        <begin position="173"/>
        <end position="269"/>
    </location>
</feature>
<dbReference type="PANTHER" id="PTHR30273:SF2">
    <property type="entry name" value="PROTEIN FECR"/>
    <property type="match status" value="1"/>
</dbReference>
<dbReference type="AlphaFoldDB" id="A0AAJ5WA48"/>
<name>A0AAJ5WA48_9SPHI</name>
<dbReference type="EMBL" id="CP119313">
    <property type="protein sequence ID" value="WEK20570.1"/>
    <property type="molecule type" value="Genomic_DNA"/>
</dbReference>
<feature type="transmembrane region" description="Helical" evidence="1">
    <location>
        <begin position="68"/>
        <end position="92"/>
    </location>
</feature>
<dbReference type="InterPro" id="IPR006860">
    <property type="entry name" value="FecR"/>
</dbReference>
<dbReference type="Pfam" id="PF16344">
    <property type="entry name" value="FecR_C"/>
    <property type="match status" value="1"/>
</dbReference>
<keyword evidence="1" id="KW-1133">Transmembrane helix</keyword>
<evidence type="ECO:0000313" key="4">
    <source>
        <dbReference type="EMBL" id="WEK20570.1"/>
    </source>
</evidence>
<keyword evidence="1" id="KW-0812">Transmembrane</keyword>
<proteinExistence type="predicted"/>
<keyword evidence="1" id="KW-0472">Membrane</keyword>
<reference evidence="4" key="1">
    <citation type="submission" date="2023-03" db="EMBL/GenBank/DDBJ databases">
        <title>Andean soil-derived lignocellulolytic bacterial consortium as a source of novel taxa and putative plastic-active enzymes.</title>
        <authorList>
            <person name="Diaz-Garcia L."/>
            <person name="Chuvochina M."/>
            <person name="Feuerriegel G."/>
            <person name="Bunk B."/>
            <person name="Sproer C."/>
            <person name="Streit W.R."/>
            <person name="Rodriguez L.M."/>
            <person name="Overmann J."/>
            <person name="Jimenez D.J."/>
        </authorList>
    </citation>
    <scope>NUCLEOTIDE SEQUENCE</scope>
    <source>
        <strain evidence="4">MAG 3858</strain>
    </source>
</reference>
<dbReference type="PANTHER" id="PTHR30273">
    <property type="entry name" value="PERIPLASMIC SIGNAL SENSOR AND SIGMA FACTOR ACTIVATOR FECR-RELATED"/>
    <property type="match status" value="1"/>
</dbReference>
<evidence type="ECO:0000256" key="1">
    <source>
        <dbReference type="SAM" id="Phobius"/>
    </source>
</evidence>
<dbReference type="Proteomes" id="UP001214530">
    <property type="component" value="Chromosome"/>
</dbReference>
<evidence type="ECO:0000259" key="3">
    <source>
        <dbReference type="Pfam" id="PF16344"/>
    </source>
</evidence>
<gene>
    <name evidence="4" type="ORF">P0Y49_05390</name>
</gene>
<dbReference type="Pfam" id="PF04773">
    <property type="entry name" value="FecR"/>
    <property type="match status" value="1"/>
</dbReference>
<accession>A0AAJ5WA48</accession>
<dbReference type="InterPro" id="IPR012373">
    <property type="entry name" value="Ferrdict_sens_TM"/>
</dbReference>
<protein>
    <submittedName>
        <fullName evidence="4">FecR domain-containing protein</fullName>
    </submittedName>
</protein>